<evidence type="ECO:0000256" key="1">
    <source>
        <dbReference type="ARBA" id="ARBA00001946"/>
    </source>
</evidence>
<keyword evidence="4 12" id="KW-0255">Endonuclease</keyword>
<feature type="active site" description="Proton acceptor for HNH nuclease domain" evidence="12">
    <location>
        <position position="767"/>
    </location>
</feature>
<keyword evidence="16" id="KW-1185">Reference proteome</keyword>
<feature type="active site" description="For RuvC-like nuclease domain" evidence="12">
    <location>
        <position position="8"/>
    </location>
</feature>
<dbReference type="Gene3D" id="3.30.420.10">
    <property type="entry name" value="Ribonuclease H-like superfamily/Ribonuclease H"/>
    <property type="match status" value="3"/>
</dbReference>
<evidence type="ECO:0000256" key="6">
    <source>
        <dbReference type="ARBA" id="ARBA00022842"/>
    </source>
</evidence>
<dbReference type="GO" id="GO:0051607">
    <property type="term" value="P:defense response to virus"/>
    <property type="evidence" value="ECO:0007669"/>
    <property type="project" value="UniProtKB-UniRule"/>
</dbReference>
<dbReference type="GO" id="GO:0016787">
    <property type="term" value="F:hydrolase activity"/>
    <property type="evidence" value="ECO:0007669"/>
    <property type="project" value="UniProtKB-KW"/>
</dbReference>
<evidence type="ECO:0000313" key="15">
    <source>
        <dbReference type="EMBL" id="MBM6856026.1"/>
    </source>
</evidence>
<evidence type="ECO:0000256" key="11">
    <source>
        <dbReference type="ARBA" id="ARBA00046380"/>
    </source>
</evidence>
<gene>
    <name evidence="12 15" type="primary">cas9</name>
    <name evidence="15" type="ORF">H6D15_00140</name>
</gene>
<dbReference type="GO" id="GO:0043571">
    <property type="term" value="P:maintenance of CRISPR repeat elements"/>
    <property type="evidence" value="ECO:0007669"/>
    <property type="project" value="UniProtKB-UniRule"/>
</dbReference>
<reference evidence="15 16" key="1">
    <citation type="journal article" date="2021" name="Sci. Rep.">
        <title>The distribution of antibiotic resistance genes in chicken gut microbiota commensals.</title>
        <authorList>
            <person name="Juricova H."/>
            <person name="Matiasovicova J."/>
            <person name="Kubasova T."/>
            <person name="Cejkova D."/>
            <person name="Rychlik I."/>
        </authorList>
    </citation>
    <scope>NUCLEOTIDE SEQUENCE [LARGE SCALE GENOMIC DNA]</scope>
    <source>
        <strain evidence="15 16">An421</strain>
    </source>
</reference>
<dbReference type="Proteomes" id="UP000698924">
    <property type="component" value="Unassembled WGS sequence"/>
</dbReference>
<evidence type="ECO:0000256" key="4">
    <source>
        <dbReference type="ARBA" id="ARBA00022759"/>
    </source>
</evidence>
<keyword evidence="2 12" id="KW-0540">Nuclease</keyword>
<keyword evidence="3 12" id="KW-0479">Metal-binding</keyword>
<feature type="binding site" evidence="12">
    <location>
        <position position="683"/>
    </location>
    <ligand>
        <name>Mg(2+)</name>
        <dbReference type="ChEBI" id="CHEBI:18420"/>
        <label>1</label>
    </ligand>
</feature>
<evidence type="ECO:0000256" key="3">
    <source>
        <dbReference type="ARBA" id="ARBA00022723"/>
    </source>
</evidence>
<feature type="domain" description="HNH Cas9-type" evidence="14">
    <location>
        <begin position="691"/>
        <end position="851"/>
    </location>
</feature>
<evidence type="ECO:0000256" key="10">
    <source>
        <dbReference type="ARBA" id="ARBA00023211"/>
    </source>
</evidence>
<dbReference type="InterPro" id="IPR033114">
    <property type="entry name" value="HNH_CAS9"/>
</dbReference>
<organism evidence="15 16">
    <name type="scientific">Caecibacteroides pullorum</name>
    <dbReference type="NCBI Taxonomy" id="2725562"/>
    <lineage>
        <taxon>Bacteria</taxon>
        <taxon>Pseudomonadati</taxon>
        <taxon>Bacteroidota</taxon>
        <taxon>Bacteroidia</taxon>
        <taxon>Bacteroidales</taxon>
        <taxon>Bacteroidaceae</taxon>
        <taxon>Caecibacteroides</taxon>
    </lineage>
</organism>
<dbReference type="PROSITE" id="PS51749">
    <property type="entry name" value="HNH_CAS9"/>
    <property type="match status" value="1"/>
</dbReference>
<keyword evidence="5 12" id="KW-0378">Hydrolase</keyword>
<accession>A0AA40ZQ38</accession>
<comment type="caution">
    <text evidence="15">The sequence shown here is derived from an EMBL/GenBank/DDBJ whole genome shotgun (WGS) entry which is preliminary data.</text>
</comment>
<feature type="binding site" evidence="12">
    <location>
        <position position="8"/>
    </location>
    <ligand>
        <name>Mg(2+)</name>
        <dbReference type="ChEBI" id="CHEBI:18420"/>
        <label>2</label>
    </ligand>
</feature>
<comment type="subunit">
    <text evidence="11 12">Monomer. Binds crRNA and tracrRNA.</text>
</comment>
<dbReference type="GO" id="GO:0046872">
    <property type="term" value="F:metal ion binding"/>
    <property type="evidence" value="ECO:0007669"/>
    <property type="project" value="UniProtKB-UniRule"/>
</dbReference>
<keyword evidence="8 12" id="KW-0051">Antiviral defense</keyword>
<keyword evidence="6 12" id="KW-0460">Magnesium</keyword>
<evidence type="ECO:0000256" key="2">
    <source>
        <dbReference type="ARBA" id="ARBA00022722"/>
    </source>
</evidence>
<comment type="function">
    <text evidence="12">CRISPR (clustered regularly interspaced short palindromic repeat) is an adaptive immune system that provides protection against mobile genetic elements (viruses, transposable elements and conjugative plasmids). CRISPR clusters contain spacers, sequences complementary to antecedent mobile elements, and target invading nucleic acids. CRISPR clusters are transcribed and processed into CRISPR RNA (crRNA). In type II CRISPR systems correct processing of pre-crRNA requires a trans-encoded small RNA (tracrRNA), endogenous ribonuclease 3 (rnc) and this protein. The tracrRNA serves as a guide for ribonuclease 3-aided processing of pre-crRNA. Subsequently Cas9/crRNA/tracrRNA endonucleolytically cleaves linear or circular dsDNA target complementary to the spacer; Cas9 is inactive in the absence of the 2 guide RNAs (gRNA). Cas9 recognizes the protospacer adjacent motif (PAM) in the CRISPR repeat sequences to help distinguish self versus nonself, as targets within the bacterial CRISPR locus do not have PAMs. PAM recognition is also required for catalytic activity.</text>
</comment>
<keyword evidence="9 12" id="KW-0238">DNA-binding</keyword>
<dbReference type="EC" id="3.1.-.-" evidence="12"/>
<dbReference type="HAMAP" id="MF_01480">
    <property type="entry name" value="Cas9"/>
    <property type="match status" value="1"/>
</dbReference>
<feature type="binding site" evidence="12">
    <location>
        <position position="687"/>
    </location>
    <ligand>
        <name>Mg(2+)</name>
        <dbReference type="ChEBI" id="CHEBI:18420"/>
        <label>2</label>
    </ligand>
</feature>
<dbReference type="GO" id="GO:0003723">
    <property type="term" value="F:RNA binding"/>
    <property type="evidence" value="ECO:0007669"/>
    <property type="project" value="UniProtKB-UniRule"/>
</dbReference>
<comment type="similarity">
    <text evidence="12">Belongs to the CRISPR-associated Cas9 family.</text>
</comment>
<dbReference type="NCBIfam" id="TIGR01865">
    <property type="entry name" value="cas_Csn1"/>
    <property type="match status" value="1"/>
</dbReference>
<evidence type="ECO:0000256" key="12">
    <source>
        <dbReference type="HAMAP-Rule" id="MF_01480"/>
    </source>
</evidence>
<feature type="coiled-coil region" evidence="13">
    <location>
        <begin position="688"/>
        <end position="715"/>
    </location>
</feature>
<comment type="cofactor">
    <cofactor evidence="1 12">
        <name>Mg(2+)</name>
        <dbReference type="ChEBI" id="CHEBI:18420"/>
    </cofactor>
</comment>
<dbReference type="RefSeq" id="WP_204970679.1">
    <property type="nucleotide sequence ID" value="NZ_JAAZTS010000001.1"/>
</dbReference>
<sequence length="1370" mass="157601">MKRILGLDLGTNSIGWALVNEAETVNEKSSIVKLGVRVNPLTVDEQKNFEAGKSIPTNAGRTLKRGMRRNLQRYKLRRDYLIQCLKEYGWITSDTLLYECGNRTTFETYRLRAKAVDEEIALEELGRVLLMINKKRGYKSNRKAKSSDEGQLIDGMAIAMDLYHNGITPGEYVYSLLSKGKKYVPAFYRSDLLGEFDRIWDYQCTYYSDILTPQFKELIRGKSSQVTSKLFKQQYNLFTADNKEKDKRLQAYCRRADALKKRLPVEEVAAALCDVNRDVNASSGYLGTISDRSKKLFFNKQTVGQYLMLELDKDSHFSVKNEVFYRQDYLNEFEAIWEKQAEYHPELTPDRKKILRDVVIFYQRPLKSQKDLVACCELERRRIEVMKDGKVRSVEIGPKVCPKSSPLFQDFKIWHVLNNLKVRDKATGDERFLELDEKEILFSELAIKSKLSKTEALKLLYQKPKGLDLNYDSVEGNTTQAALFEAYQTVIAMTGHGEYVFSKMSASEVMSVVEGVFGGLGFNTSVLRFDSLLQGKELEKQDSYRLWHLLYSYEGDNSVTGTDGLVAKVASLLRCDEEYAKVVAGVTFQPDYGSLSAKAIRRILPHMRAGNEYSLACEYAGYKHSRRSLTKEELEQKDYKDHLELLPRNSLRNPVVEKILNQMVNVVNAVVDAYGKPDEIRIEMARELKKSAKEREEMTAAINKATSEHERIKEILNKEFGIQHVSHNDIVRYKLYCELKNNGYKTLYSDTYIPQEKLFSKEVDIEHILPQARLFDDSFSNKTLEYRSVNIEKSNQTAWDYVAAKWGEEGSLRYKKRVDDLLAAGVIGKSKHDKLLMKQEDIPTDFINRDLRDTQYIARKAREILEDLVPMVVSTTGAVTDRLREDWQLVDVMQELNWDKYAMKGLTEEWTDKDGRRISRIKEWTKRNDHRHHAMDALTIAFTKHSFIQYLNNLNARSDKSGSIYAIEQKELYRDNHGKLRFIMPFEGFRSEAKRQLENILVSIKAKNKVVTRNVNNARRGSGRQAKVQLTPRGQLHNETIYGSIHRYVTKLEKVGGNFDGEQIAKVANLRYREALQARLEAFGGDAKKAFTGKNALDKNPLYLKDTRTEVPLKVKTVSTETLYTIRKAVAPDLNVDKVIDAKVRNVLEERLQEYGGDPKKAFVNLDENPIYLNKAKGITIKRVAITGVNNAIALHDKKDVGGHIMLDASGRKQPVDFVNTGNNHHVAIYRDAEGILQEVVVSFYEAVARVSLGLPIIDREYHKEDGWQFLFTMKQNEYFVFPNSETGFDPQEVDLTDETNYALISPNLFRVQKLASKYYVFRHHLETTVEDVASLRDITWKRIQATNYLNNIIKVRVNHIGRIVSVGEY</sequence>
<evidence type="ECO:0000256" key="9">
    <source>
        <dbReference type="ARBA" id="ARBA00023125"/>
    </source>
</evidence>
<dbReference type="InterPro" id="IPR003615">
    <property type="entry name" value="HNH_nuc"/>
</dbReference>
<feature type="binding site" evidence="12">
    <location>
        <position position="8"/>
    </location>
    <ligand>
        <name>Mg(2+)</name>
        <dbReference type="ChEBI" id="CHEBI:18420"/>
        <label>1</label>
    </ligand>
</feature>
<evidence type="ECO:0000256" key="13">
    <source>
        <dbReference type="SAM" id="Coils"/>
    </source>
</evidence>
<evidence type="ECO:0000259" key="14">
    <source>
        <dbReference type="PROSITE" id="PS51749"/>
    </source>
</evidence>
<proteinExistence type="inferred from homology"/>
<comment type="domain">
    <text evidence="12">Has 2 endonuclease domains. The discontinuous RuvC-like domain cleaves the target DNA noncomplementary to crRNA while the HNH nuclease domain cleaves the target DNA complementary to crRNA.</text>
</comment>
<dbReference type="InterPro" id="IPR041383">
    <property type="entry name" value="RuvC_III"/>
</dbReference>
<dbReference type="InterPro" id="IPR036397">
    <property type="entry name" value="RNaseH_sf"/>
</dbReference>
<dbReference type="GO" id="GO:0004519">
    <property type="term" value="F:endonuclease activity"/>
    <property type="evidence" value="ECO:0007669"/>
    <property type="project" value="UniProtKB-UniRule"/>
</dbReference>
<evidence type="ECO:0000256" key="7">
    <source>
        <dbReference type="ARBA" id="ARBA00022884"/>
    </source>
</evidence>
<keyword evidence="10" id="KW-0464">Manganese</keyword>
<evidence type="ECO:0000256" key="5">
    <source>
        <dbReference type="ARBA" id="ARBA00022801"/>
    </source>
</evidence>
<feature type="binding site" evidence="12">
    <location>
        <position position="687"/>
    </location>
    <ligand>
        <name>Mg(2+)</name>
        <dbReference type="ChEBI" id="CHEBI:18420"/>
        <label>1</label>
    </ligand>
</feature>
<evidence type="ECO:0000256" key="8">
    <source>
        <dbReference type="ARBA" id="ARBA00023118"/>
    </source>
</evidence>
<dbReference type="InterPro" id="IPR028629">
    <property type="entry name" value="Cas9"/>
</dbReference>
<dbReference type="Pfam" id="PF13395">
    <property type="entry name" value="HNH_4"/>
    <property type="match status" value="1"/>
</dbReference>
<dbReference type="EMBL" id="JACJMO010000001">
    <property type="protein sequence ID" value="MBM6856026.1"/>
    <property type="molecule type" value="Genomic_DNA"/>
</dbReference>
<keyword evidence="13" id="KW-0175">Coiled coil</keyword>
<evidence type="ECO:0000313" key="16">
    <source>
        <dbReference type="Proteomes" id="UP000698924"/>
    </source>
</evidence>
<feature type="binding site" evidence="12">
    <location>
        <position position="933"/>
    </location>
    <ligand>
        <name>Mg(2+)</name>
        <dbReference type="ChEBI" id="CHEBI:18420"/>
        <label>2</label>
    </ligand>
</feature>
<name>A0AA40ZQ38_9BACT</name>
<dbReference type="Pfam" id="PF18541">
    <property type="entry name" value="RuvC_III"/>
    <property type="match status" value="1"/>
</dbReference>
<protein>
    <recommendedName>
        <fullName evidence="12">CRISPR-associated endonuclease Cas9</fullName>
        <ecNumber evidence="12">3.1.-.-</ecNumber>
    </recommendedName>
</protein>
<keyword evidence="7 12" id="KW-0694">RNA-binding</keyword>
<dbReference type="GO" id="GO:0003677">
    <property type="term" value="F:DNA binding"/>
    <property type="evidence" value="ECO:0007669"/>
    <property type="project" value="UniProtKB-UniRule"/>
</dbReference>